<evidence type="ECO:0000313" key="8">
    <source>
        <dbReference type="Proteomes" id="UP000179219"/>
    </source>
</evidence>
<protein>
    <recommendedName>
        <fullName evidence="6">Small ribosomal subunit protein uS17</fullName>
    </recommendedName>
</protein>
<dbReference type="PANTHER" id="PTHR10744">
    <property type="entry name" value="40S RIBOSOMAL PROTEIN S11 FAMILY MEMBER"/>
    <property type="match status" value="1"/>
</dbReference>
<dbReference type="CDD" id="cd00364">
    <property type="entry name" value="Ribosomal_uS17"/>
    <property type="match status" value="1"/>
</dbReference>
<dbReference type="PRINTS" id="PR00973">
    <property type="entry name" value="RIBOSOMALS17"/>
</dbReference>
<evidence type="ECO:0000256" key="4">
    <source>
        <dbReference type="ARBA" id="ARBA00022980"/>
    </source>
</evidence>
<keyword evidence="4 6" id="KW-0689">Ribosomal protein</keyword>
<dbReference type="InterPro" id="IPR012340">
    <property type="entry name" value="NA-bd_OB-fold"/>
</dbReference>
<keyword evidence="5 6" id="KW-0687">Ribonucleoprotein</keyword>
<dbReference type="InterPro" id="IPR000266">
    <property type="entry name" value="Ribosomal_uS17"/>
</dbReference>
<dbReference type="InterPro" id="IPR019984">
    <property type="entry name" value="Ribosomal_uS17_bact/chlr"/>
</dbReference>
<dbReference type="EMBL" id="MGFP01000023">
    <property type="protein sequence ID" value="OGM09441.1"/>
    <property type="molecule type" value="Genomic_DNA"/>
</dbReference>
<dbReference type="NCBIfam" id="NF004123">
    <property type="entry name" value="PRK05610.1"/>
    <property type="match status" value="1"/>
</dbReference>
<dbReference type="PANTHER" id="PTHR10744:SF1">
    <property type="entry name" value="SMALL RIBOSOMAL SUBUNIT PROTEIN US17M"/>
    <property type="match status" value="1"/>
</dbReference>
<dbReference type="GO" id="GO:0019843">
    <property type="term" value="F:rRNA binding"/>
    <property type="evidence" value="ECO:0007669"/>
    <property type="project" value="UniProtKB-UniRule"/>
</dbReference>
<dbReference type="HAMAP" id="MF_01345_B">
    <property type="entry name" value="Ribosomal_uS17_B"/>
    <property type="match status" value="1"/>
</dbReference>
<comment type="similarity">
    <text evidence="1 6">Belongs to the universal ribosomal protein uS17 family.</text>
</comment>
<dbReference type="GO" id="GO:0006412">
    <property type="term" value="P:translation"/>
    <property type="evidence" value="ECO:0007669"/>
    <property type="project" value="UniProtKB-UniRule"/>
</dbReference>
<dbReference type="Gene3D" id="2.40.50.140">
    <property type="entry name" value="Nucleic acid-binding proteins"/>
    <property type="match status" value="1"/>
</dbReference>
<dbReference type="SUPFAM" id="SSF50249">
    <property type="entry name" value="Nucleic acid-binding proteins"/>
    <property type="match status" value="1"/>
</dbReference>
<accession>A0A1F7X388</accession>
<reference evidence="7 8" key="1">
    <citation type="journal article" date="2016" name="Nat. Commun.">
        <title>Thousands of microbial genomes shed light on interconnected biogeochemical processes in an aquifer system.</title>
        <authorList>
            <person name="Anantharaman K."/>
            <person name="Brown C.T."/>
            <person name="Hug L.A."/>
            <person name="Sharon I."/>
            <person name="Castelle C.J."/>
            <person name="Probst A.J."/>
            <person name="Thomas B.C."/>
            <person name="Singh A."/>
            <person name="Wilkins M.J."/>
            <person name="Karaoz U."/>
            <person name="Brodie E.L."/>
            <person name="Williams K.H."/>
            <person name="Hubbard S.S."/>
            <person name="Banfield J.F."/>
        </authorList>
    </citation>
    <scope>NUCLEOTIDE SEQUENCE [LARGE SCALE GENOMIC DNA]</scope>
</reference>
<gene>
    <name evidence="6" type="primary">rpsQ</name>
    <name evidence="7" type="ORF">A2159_00710</name>
</gene>
<comment type="subunit">
    <text evidence="6">Part of the 30S ribosomal subunit.</text>
</comment>
<dbReference type="AlphaFoldDB" id="A0A1F7X388"/>
<evidence type="ECO:0000256" key="5">
    <source>
        <dbReference type="ARBA" id="ARBA00023274"/>
    </source>
</evidence>
<dbReference type="GO" id="GO:0005840">
    <property type="term" value="C:ribosome"/>
    <property type="evidence" value="ECO:0007669"/>
    <property type="project" value="UniProtKB-KW"/>
</dbReference>
<comment type="function">
    <text evidence="6">One of the primary rRNA binding proteins, it binds specifically to the 5'-end of 16S ribosomal RNA.</text>
</comment>
<dbReference type="GO" id="GO:1990904">
    <property type="term" value="C:ribonucleoprotein complex"/>
    <property type="evidence" value="ECO:0007669"/>
    <property type="project" value="UniProtKB-KW"/>
</dbReference>
<evidence type="ECO:0000256" key="1">
    <source>
        <dbReference type="ARBA" id="ARBA00010254"/>
    </source>
</evidence>
<evidence type="ECO:0000313" key="7">
    <source>
        <dbReference type="EMBL" id="OGM09441.1"/>
    </source>
</evidence>
<dbReference type="Pfam" id="PF00366">
    <property type="entry name" value="Ribosomal_S17"/>
    <property type="match status" value="1"/>
</dbReference>
<dbReference type="GO" id="GO:0003735">
    <property type="term" value="F:structural constituent of ribosome"/>
    <property type="evidence" value="ECO:0007669"/>
    <property type="project" value="InterPro"/>
</dbReference>
<organism evidence="7 8">
    <name type="scientific">Candidatus Woesebacteria bacterium RBG_13_34_9</name>
    <dbReference type="NCBI Taxonomy" id="1802477"/>
    <lineage>
        <taxon>Bacteria</taxon>
        <taxon>Candidatus Woeseibacteriota</taxon>
    </lineage>
</organism>
<proteinExistence type="inferred from homology"/>
<name>A0A1F7X388_9BACT</name>
<evidence type="ECO:0000256" key="3">
    <source>
        <dbReference type="ARBA" id="ARBA00022884"/>
    </source>
</evidence>
<keyword evidence="3 6" id="KW-0694">RNA-binding</keyword>
<evidence type="ECO:0000256" key="6">
    <source>
        <dbReference type="HAMAP-Rule" id="MF_01345"/>
    </source>
</evidence>
<dbReference type="Proteomes" id="UP000179219">
    <property type="component" value="Unassembled WGS sequence"/>
</dbReference>
<keyword evidence="2 6" id="KW-0699">rRNA-binding</keyword>
<sequence>MKIFSGKVISRKMERTVKISVERMVIHKIYKKRYKRIKNYLVHDELGSQVGDVVKFAACKPISKSKKWKIIKIVDKKEKPNETLNVKSKIKVTVKKGRKGKLI</sequence>
<comment type="caution">
    <text evidence="7">The sequence shown here is derived from an EMBL/GenBank/DDBJ whole genome shotgun (WGS) entry which is preliminary data.</text>
</comment>
<evidence type="ECO:0000256" key="2">
    <source>
        <dbReference type="ARBA" id="ARBA00022730"/>
    </source>
</evidence>